<dbReference type="KEGG" id="vg:16796811"/>
<protein>
    <submittedName>
        <fullName evidence="1">Uncharacterized protein</fullName>
    </submittedName>
</protein>
<accession>S0A1P5</accession>
<evidence type="ECO:0000313" key="1">
    <source>
        <dbReference type="EMBL" id="AGO48108.1"/>
    </source>
</evidence>
<dbReference type="Proteomes" id="UP000014715">
    <property type="component" value="Segment"/>
</dbReference>
<reference evidence="2" key="2">
    <citation type="submission" date="2013-03" db="EMBL/GenBank/DDBJ databases">
        <title>The Cellulophaga phages: a novel, diverse, and globally ubiquitous model system.</title>
        <authorList>
            <person name="Holmfeldt K."/>
            <person name="Solonenko N."/>
            <person name="Shah M."/>
            <person name="Corrier K."/>
            <person name="Riemann L."/>
            <person name="VerBerkmoes N.C."/>
            <person name="Sullivan M.B."/>
        </authorList>
    </citation>
    <scope>NUCLEOTIDE SEQUENCE [LARGE SCALE GENOMIC DNA]</scope>
</reference>
<dbReference type="RefSeq" id="YP_008241459.1">
    <property type="nucleotide sequence ID" value="NC_021796.1"/>
</dbReference>
<name>S0A1P5_9CAUD</name>
<dbReference type="GeneID" id="16796811"/>
<dbReference type="SUPFAM" id="SSF46785">
    <property type="entry name" value="Winged helix' DNA-binding domain"/>
    <property type="match status" value="1"/>
</dbReference>
<evidence type="ECO:0000313" key="2">
    <source>
        <dbReference type="Proteomes" id="UP000014715"/>
    </source>
</evidence>
<organism evidence="1 2">
    <name type="scientific">Cellulophaga phage phi38:1</name>
    <dbReference type="NCBI Taxonomy" id="1327977"/>
    <lineage>
        <taxon>Viruses</taxon>
        <taxon>Duplodnaviria</taxon>
        <taxon>Heunggongvirae</taxon>
        <taxon>Uroviricota</taxon>
        <taxon>Caudoviricetes</taxon>
        <taxon>Pervagoviridae</taxon>
        <taxon>Callevirus</taxon>
        <taxon>Callevirus phi38una</taxon>
    </lineage>
</organism>
<keyword evidence="2" id="KW-1185">Reference proteome</keyword>
<gene>
    <name evidence="1" type="ORF">Phi38:1_gp078</name>
</gene>
<sequence length="193" mass="23349">MYMSGKLLTFTTMDDKLIKRREHEGFVHERITEDILFKRMALKKQKDYKKKVRVANLDYNFLQYSYMVREWAKRNHNLTDRQIGILFYIYPLQIFTVQQFKDAIKEMGISDYTQFGKLRKEGWIIEWAKSERIKYFVLSHKGNELMKRCHKMFMLEEEIPMSARRNVIVRSNKKADEGLIGLFKLFNDKVKNK</sequence>
<dbReference type="InterPro" id="IPR036390">
    <property type="entry name" value="WH_DNA-bd_sf"/>
</dbReference>
<proteinExistence type="predicted"/>
<reference evidence="1 2" key="1">
    <citation type="journal article" date="2013" name="Proc. Natl. Acad. Sci. U.S.A.">
        <title>Twelve previously unknown phage genera are ubiquitous in global oceans.</title>
        <authorList>
            <person name="Holmfeldt K."/>
            <person name="Solonenko N."/>
            <person name="Shah M."/>
            <person name="Corrier K."/>
            <person name="Riemann L."/>
            <person name="Verberkmoes N.C."/>
            <person name="Sullivan M.B."/>
        </authorList>
    </citation>
    <scope>NUCLEOTIDE SEQUENCE [LARGE SCALE GENOMIC DNA]</scope>
    <source>
        <strain evidence="1">Phi38:1</strain>
    </source>
</reference>
<dbReference type="EMBL" id="KC821614">
    <property type="protein sequence ID" value="AGO48108.1"/>
    <property type="molecule type" value="Genomic_DNA"/>
</dbReference>